<feature type="coiled-coil region" evidence="1">
    <location>
        <begin position="36"/>
        <end position="84"/>
    </location>
</feature>
<sequence>MRKSKYDQSPLSVQDSIDKNDNISKIENRVEFDTEFVNLTNQIEDIKNAIQELKQIKTCVDSSMEALEKSAQALNAAMKKSDNIANAICRTFIQVENTVITVKLSETDKSILAEYRHKLIEEEKCLFEEQMAELKATHEKHWKEVHKFAKSHTSFSLNGWIAKISVIGFWILYAYFCLTLGGWIIYSMCV</sequence>
<keyword evidence="2" id="KW-0812">Transmembrane</keyword>
<dbReference type="Proteomes" id="UP000285283">
    <property type="component" value="Unassembled WGS sequence"/>
</dbReference>
<comment type="caution">
    <text evidence="3">The sequence shown here is derived from an EMBL/GenBank/DDBJ whole genome shotgun (WGS) entry which is preliminary data.</text>
</comment>
<protein>
    <submittedName>
        <fullName evidence="3">Uncharacterized protein</fullName>
    </submittedName>
</protein>
<evidence type="ECO:0000256" key="1">
    <source>
        <dbReference type="SAM" id="Coils"/>
    </source>
</evidence>
<gene>
    <name evidence="3" type="ORF">DWX87_07870</name>
</gene>
<dbReference type="AlphaFoldDB" id="A0A412JST7"/>
<proteinExistence type="predicted"/>
<dbReference type="EMBL" id="QRVP01000005">
    <property type="protein sequence ID" value="RGS55510.1"/>
    <property type="molecule type" value="Genomic_DNA"/>
</dbReference>
<keyword evidence="2" id="KW-0472">Membrane</keyword>
<reference evidence="3 4" key="1">
    <citation type="submission" date="2018-08" db="EMBL/GenBank/DDBJ databases">
        <title>A genome reference for cultivated species of the human gut microbiota.</title>
        <authorList>
            <person name="Zou Y."/>
            <person name="Xue W."/>
            <person name="Luo G."/>
        </authorList>
    </citation>
    <scope>NUCLEOTIDE SEQUENCE [LARGE SCALE GENOMIC DNA]</scope>
    <source>
        <strain evidence="3 4">AF21-53</strain>
    </source>
</reference>
<keyword evidence="2" id="KW-1133">Transmembrane helix</keyword>
<dbReference type="RefSeq" id="WP_117878442.1">
    <property type="nucleotide sequence ID" value="NZ_QRVP01000005.1"/>
</dbReference>
<evidence type="ECO:0000313" key="4">
    <source>
        <dbReference type="Proteomes" id="UP000285283"/>
    </source>
</evidence>
<keyword evidence="1" id="KW-0175">Coiled coil</keyword>
<organism evidence="3 4">
    <name type="scientific">Bacteroides uniformis</name>
    <dbReference type="NCBI Taxonomy" id="820"/>
    <lineage>
        <taxon>Bacteria</taxon>
        <taxon>Pseudomonadati</taxon>
        <taxon>Bacteroidota</taxon>
        <taxon>Bacteroidia</taxon>
        <taxon>Bacteroidales</taxon>
        <taxon>Bacteroidaceae</taxon>
        <taxon>Bacteroides</taxon>
    </lineage>
</organism>
<evidence type="ECO:0000313" key="3">
    <source>
        <dbReference type="EMBL" id="RGS55510.1"/>
    </source>
</evidence>
<name>A0A412JST7_BACUN</name>
<accession>A0A412JST7</accession>
<feature type="transmembrane region" description="Helical" evidence="2">
    <location>
        <begin position="160"/>
        <end position="186"/>
    </location>
</feature>
<evidence type="ECO:0000256" key="2">
    <source>
        <dbReference type="SAM" id="Phobius"/>
    </source>
</evidence>